<reference evidence="4 5" key="1">
    <citation type="submission" date="2016-11" db="EMBL/GenBank/DDBJ databases">
        <authorList>
            <person name="Jaros S."/>
            <person name="Januszkiewicz K."/>
            <person name="Wedrychowicz H."/>
        </authorList>
    </citation>
    <scope>NUCLEOTIDE SEQUENCE [LARGE SCALE GENOMIC DNA]</scope>
    <source>
        <strain evidence="4 5">LMG 20594</strain>
    </source>
</reference>
<dbReference type="SUPFAM" id="SSF53474">
    <property type="entry name" value="alpha/beta-Hydrolases"/>
    <property type="match status" value="1"/>
</dbReference>
<dbReference type="InterPro" id="IPR051321">
    <property type="entry name" value="PHA/PHB_synthase"/>
</dbReference>
<accession>A0A1M6UW93</accession>
<protein>
    <submittedName>
        <fullName evidence="4">Polyhydroxyalkanoate depolymerase, intracellular</fullName>
    </submittedName>
</protein>
<dbReference type="PANTHER" id="PTHR36837">
    <property type="entry name" value="POLY(3-HYDROXYALKANOATE) POLYMERASE SUBUNIT PHAC"/>
    <property type="match status" value="1"/>
</dbReference>
<dbReference type="STRING" id="169427.SAMN05192548_103545"/>
<proteinExistence type="predicted"/>
<evidence type="ECO:0000259" key="3">
    <source>
        <dbReference type="Pfam" id="PF06850"/>
    </source>
</evidence>
<keyword evidence="2" id="KW-0812">Transmembrane</keyword>
<keyword evidence="2" id="KW-0472">Membrane</keyword>
<evidence type="ECO:0000313" key="4">
    <source>
        <dbReference type="EMBL" id="SHK73405.1"/>
    </source>
</evidence>
<keyword evidence="2" id="KW-1133">Transmembrane helix</keyword>
<name>A0A1M6UW93_9BURK</name>
<feature type="region of interest" description="Disordered" evidence="1">
    <location>
        <begin position="485"/>
        <end position="521"/>
    </location>
</feature>
<feature type="domain" description="PHB de-polymerase C-terminal" evidence="3">
    <location>
        <begin position="240"/>
        <end position="441"/>
    </location>
</feature>
<gene>
    <name evidence="4" type="ORF">SAMN05192548_103545</name>
</gene>
<evidence type="ECO:0000313" key="5">
    <source>
        <dbReference type="Proteomes" id="UP000184395"/>
    </source>
</evidence>
<evidence type="ECO:0000256" key="1">
    <source>
        <dbReference type="SAM" id="MobiDB-lite"/>
    </source>
</evidence>
<dbReference type="InterPro" id="IPR029058">
    <property type="entry name" value="AB_hydrolase_fold"/>
</dbReference>
<dbReference type="PANTHER" id="PTHR36837:SF4">
    <property type="entry name" value="BLR0908 PROTEIN"/>
    <property type="match status" value="1"/>
</dbReference>
<evidence type="ECO:0000256" key="2">
    <source>
        <dbReference type="SAM" id="Phobius"/>
    </source>
</evidence>
<dbReference type="AlphaFoldDB" id="A0A1M6UW93"/>
<feature type="transmembrane region" description="Helical" evidence="2">
    <location>
        <begin position="12"/>
        <end position="31"/>
    </location>
</feature>
<organism evidence="4 5">
    <name type="scientific">Paraburkholderia terricola</name>
    <dbReference type="NCBI Taxonomy" id="169427"/>
    <lineage>
        <taxon>Bacteria</taxon>
        <taxon>Pseudomonadati</taxon>
        <taxon>Pseudomonadota</taxon>
        <taxon>Betaproteobacteria</taxon>
        <taxon>Burkholderiales</taxon>
        <taxon>Burkholderiaceae</taxon>
        <taxon>Paraburkholderia</taxon>
    </lineage>
</organism>
<dbReference type="Proteomes" id="UP000184395">
    <property type="component" value="Unassembled WGS sequence"/>
</dbReference>
<dbReference type="NCBIfam" id="TIGR01849">
    <property type="entry name" value="PHB_depoly_PhaZ"/>
    <property type="match status" value="1"/>
</dbReference>
<dbReference type="InterPro" id="IPR009656">
    <property type="entry name" value="PHB_depo_C"/>
</dbReference>
<dbReference type="EMBL" id="FRAB01000035">
    <property type="protein sequence ID" value="SHK73405.1"/>
    <property type="molecule type" value="Genomic_DNA"/>
</dbReference>
<dbReference type="Pfam" id="PF06850">
    <property type="entry name" value="PHB_depo_C"/>
    <property type="match status" value="1"/>
</dbReference>
<feature type="compositionally biased region" description="Basic residues" evidence="1">
    <location>
        <begin position="512"/>
        <end position="521"/>
    </location>
</feature>
<sequence length="521" mass="57075">MPTRGTAARARLSLAHDLPIFVLFFLLRIRAKVMNLFAYPTYQAFADMMLPIRHGAALVNHSLNAWPAFGETSRGRSLGAACDLLTLAGLTPVRPPFGIDSVVAEGKPVAIVEEIAAHTPFCSLLHFRKDTTLSSPQPRVLVIAPMSGHFATLLRGTVRTMLAEHDVYVTDWHNPRDVPLSQGRFGFDEFVQHVIDFTETIGPGAHLLAVCQPTVAALAAVALMADDDHPAQPASMTLMAGPIDTRINPTRVNDLAKSKPIEWFEQNLISAVPFGFAGAHRRVYPGFVQLSAFMSMNLGRHLESFETMHYERAKGDPGKADTIRTFYEEYFATMDLTADFYLETVDTVFQRHALPLNELEVQGRLVDPSRIRRTALLTVEGEKDDICAVGQTLAAQDMCDKLRPYLKTHHVQTGVGHYGVFNGRRWERQIYPRVRAVIYDNEPRAVLVSSRARTIAPVHITAAAEVNRAAPAATAVVEVEVEGALGSAPNGADNGAGSRAAAKPKASQASRPIRRRPPATP</sequence>
<dbReference type="InterPro" id="IPR010915">
    <property type="entry name" value="PHB_depoly_PhaZ"/>
</dbReference>